<keyword evidence="1" id="KW-1133">Transmembrane helix</keyword>
<keyword evidence="1" id="KW-0812">Transmembrane</keyword>
<evidence type="ECO:0000256" key="1">
    <source>
        <dbReference type="SAM" id="Phobius"/>
    </source>
</evidence>
<reference evidence="2" key="1">
    <citation type="journal article" date="2023" name="IScience">
        <title>Live-bearing cockroach genome reveals convergent evolutionary mechanisms linked to viviparity in insects and beyond.</title>
        <authorList>
            <person name="Fouks B."/>
            <person name="Harrison M.C."/>
            <person name="Mikhailova A.A."/>
            <person name="Marchal E."/>
            <person name="English S."/>
            <person name="Carruthers M."/>
            <person name="Jennings E.C."/>
            <person name="Chiamaka E.L."/>
            <person name="Frigard R.A."/>
            <person name="Pippel M."/>
            <person name="Attardo G.M."/>
            <person name="Benoit J.B."/>
            <person name="Bornberg-Bauer E."/>
            <person name="Tobe S.S."/>
        </authorList>
    </citation>
    <scope>NUCLEOTIDE SEQUENCE</scope>
    <source>
        <strain evidence="2">Stay&amp;Tobe</strain>
    </source>
</reference>
<sequence length="55" mass="6113">FGTQNSTFTTRVTKLSMYSSIGSWRNKRRNLLSIIIIIHASIGHVACYAIICLVG</sequence>
<protein>
    <submittedName>
        <fullName evidence="2">Uncharacterized protein</fullName>
    </submittedName>
</protein>
<accession>A0AAD8EB81</accession>
<gene>
    <name evidence="2" type="ORF">L9F63_022258</name>
</gene>
<feature type="non-terminal residue" evidence="2">
    <location>
        <position position="1"/>
    </location>
</feature>
<reference evidence="2" key="2">
    <citation type="submission" date="2023-05" db="EMBL/GenBank/DDBJ databases">
        <authorList>
            <person name="Fouks B."/>
        </authorList>
    </citation>
    <scope>NUCLEOTIDE SEQUENCE</scope>
    <source>
        <strain evidence="2">Stay&amp;Tobe</strain>
        <tissue evidence="2">Testes</tissue>
    </source>
</reference>
<organism evidence="2 3">
    <name type="scientific">Diploptera punctata</name>
    <name type="common">Pacific beetle cockroach</name>
    <dbReference type="NCBI Taxonomy" id="6984"/>
    <lineage>
        <taxon>Eukaryota</taxon>
        <taxon>Metazoa</taxon>
        <taxon>Ecdysozoa</taxon>
        <taxon>Arthropoda</taxon>
        <taxon>Hexapoda</taxon>
        <taxon>Insecta</taxon>
        <taxon>Pterygota</taxon>
        <taxon>Neoptera</taxon>
        <taxon>Polyneoptera</taxon>
        <taxon>Dictyoptera</taxon>
        <taxon>Blattodea</taxon>
        <taxon>Blaberoidea</taxon>
        <taxon>Blaberidae</taxon>
        <taxon>Diplopterinae</taxon>
        <taxon>Diploptera</taxon>
    </lineage>
</organism>
<evidence type="ECO:0000313" key="3">
    <source>
        <dbReference type="Proteomes" id="UP001233999"/>
    </source>
</evidence>
<dbReference type="AlphaFoldDB" id="A0AAD8EB81"/>
<keyword evidence="3" id="KW-1185">Reference proteome</keyword>
<feature type="non-terminal residue" evidence="2">
    <location>
        <position position="55"/>
    </location>
</feature>
<evidence type="ECO:0000313" key="2">
    <source>
        <dbReference type="EMBL" id="KAJ9583392.1"/>
    </source>
</evidence>
<name>A0AAD8EB81_DIPPU</name>
<dbReference type="EMBL" id="JASPKZ010007609">
    <property type="protein sequence ID" value="KAJ9583392.1"/>
    <property type="molecule type" value="Genomic_DNA"/>
</dbReference>
<proteinExistence type="predicted"/>
<feature type="transmembrane region" description="Helical" evidence="1">
    <location>
        <begin position="31"/>
        <end position="51"/>
    </location>
</feature>
<dbReference type="Proteomes" id="UP001233999">
    <property type="component" value="Unassembled WGS sequence"/>
</dbReference>
<keyword evidence="1" id="KW-0472">Membrane</keyword>
<comment type="caution">
    <text evidence="2">The sequence shown here is derived from an EMBL/GenBank/DDBJ whole genome shotgun (WGS) entry which is preliminary data.</text>
</comment>